<dbReference type="InterPro" id="IPR027385">
    <property type="entry name" value="Beta-barrel_OMP"/>
</dbReference>
<evidence type="ECO:0000256" key="3">
    <source>
        <dbReference type="SAM" id="SignalP"/>
    </source>
</evidence>
<reference evidence="6" key="1">
    <citation type="journal article" date="2019" name="Int. J. Syst. Evol. Microbiol.">
        <title>The Global Catalogue of Microorganisms (GCM) 10K type strain sequencing project: providing services to taxonomists for standard genome sequencing and annotation.</title>
        <authorList>
            <consortium name="The Broad Institute Genomics Platform"/>
            <consortium name="The Broad Institute Genome Sequencing Center for Infectious Disease"/>
            <person name="Wu L."/>
            <person name="Ma J."/>
        </authorList>
    </citation>
    <scope>NUCLEOTIDE SEQUENCE [LARGE SCALE GENOMIC DNA]</scope>
    <source>
        <strain evidence="6">KCTC 42195</strain>
    </source>
</reference>
<evidence type="ECO:0000256" key="1">
    <source>
        <dbReference type="ARBA" id="ARBA00004442"/>
    </source>
</evidence>
<dbReference type="Pfam" id="PF13505">
    <property type="entry name" value="OMP_b-brl"/>
    <property type="match status" value="1"/>
</dbReference>
<feature type="signal peptide" evidence="3">
    <location>
        <begin position="1"/>
        <end position="19"/>
    </location>
</feature>
<dbReference type="Gene3D" id="2.40.160.20">
    <property type="match status" value="1"/>
</dbReference>
<keyword evidence="2 3" id="KW-0732">Signal</keyword>
<dbReference type="Proteomes" id="UP001595636">
    <property type="component" value="Unassembled WGS sequence"/>
</dbReference>
<accession>A0ABV7TNY2</accession>
<name>A0ABV7TNY2_9NEIS</name>
<evidence type="ECO:0000313" key="6">
    <source>
        <dbReference type="Proteomes" id="UP001595636"/>
    </source>
</evidence>
<evidence type="ECO:0000256" key="2">
    <source>
        <dbReference type="ARBA" id="ARBA00022729"/>
    </source>
</evidence>
<protein>
    <submittedName>
        <fullName evidence="5">Porin family protein</fullName>
    </submittedName>
</protein>
<dbReference type="RefSeq" id="WP_390276100.1">
    <property type="nucleotide sequence ID" value="NZ_JBHRYH010000002.1"/>
</dbReference>
<comment type="subcellular location">
    <subcellularLocation>
        <location evidence="1">Cell outer membrane</location>
    </subcellularLocation>
</comment>
<gene>
    <name evidence="5" type="ORF">ACFOKJ_00910</name>
</gene>
<keyword evidence="6" id="KW-1185">Reference proteome</keyword>
<dbReference type="SUPFAM" id="SSF56925">
    <property type="entry name" value="OMPA-like"/>
    <property type="match status" value="1"/>
</dbReference>
<proteinExistence type="predicted"/>
<sequence length="196" mass="20305">MKKLLIASVLIAAGSSAFAADTGNYVFGNLGASGSQWTLSDGAASRAGVGSTKVNRDDASDSMVEIGVGQRINDNFAVEGSYLRHGGAIGLNGAGSLDYDSFRAAALGIIPVNDKFEVYGKVSANYLRSKFHSSNAALASSKDDTVGLGLGVGAAYKLNKQVSLRAEYETLGNIEHKDITDTAPVSVVKAGVSYQF</sequence>
<evidence type="ECO:0000259" key="4">
    <source>
        <dbReference type="Pfam" id="PF13505"/>
    </source>
</evidence>
<comment type="caution">
    <text evidence="5">The sequence shown here is derived from an EMBL/GenBank/DDBJ whole genome shotgun (WGS) entry which is preliminary data.</text>
</comment>
<feature type="domain" description="Outer membrane protein beta-barrel" evidence="4">
    <location>
        <begin position="6"/>
        <end position="196"/>
    </location>
</feature>
<dbReference type="InterPro" id="IPR011250">
    <property type="entry name" value="OMP/PagP_B-barrel"/>
</dbReference>
<feature type="chain" id="PRO_5047027895" evidence="3">
    <location>
        <begin position="20"/>
        <end position="196"/>
    </location>
</feature>
<evidence type="ECO:0000313" key="5">
    <source>
        <dbReference type="EMBL" id="MFC3624706.1"/>
    </source>
</evidence>
<dbReference type="EMBL" id="JBHRYH010000002">
    <property type="protein sequence ID" value="MFC3624706.1"/>
    <property type="molecule type" value="Genomic_DNA"/>
</dbReference>
<organism evidence="5 6">
    <name type="scientific">Vogesella amnigena</name>
    <dbReference type="NCBI Taxonomy" id="1507449"/>
    <lineage>
        <taxon>Bacteria</taxon>
        <taxon>Pseudomonadati</taxon>
        <taxon>Pseudomonadota</taxon>
        <taxon>Betaproteobacteria</taxon>
        <taxon>Neisseriales</taxon>
        <taxon>Chromobacteriaceae</taxon>
        <taxon>Vogesella</taxon>
    </lineage>
</organism>